<evidence type="ECO:0000313" key="2">
    <source>
        <dbReference type="EMBL" id="OCT72921.1"/>
    </source>
</evidence>
<evidence type="ECO:0000313" key="3">
    <source>
        <dbReference type="Proteomes" id="UP000694892"/>
    </source>
</evidence>
<feature type="compositionally biased region" description="Basic residues" evidence="1">
    <location>
        <begin position="28"/>
        <end position="40"/>
    </location>
</feature>
<organism evidence="2 3">
    <name type="scientific">Xenopus laevis</name>
    <name type="common">African clawed frog</name>
    <dbReference type="NCBI Taxonomy" id="8355"/>
    <lineage>
        <taxon>Eukaryota</taxon>
        <taxon>Metazoa</taxon>
        <taxon>Chordata</taxon>
        <taxon>Craniata</taxon>
        <taxon>Vertebrata</taxon>
        <taxon>Euteleostomi</taxon>
        <taxon>Amphibia</taxon>
        <taxon>Batrachia</taxon>
        <taxon>Anura</taxon>
        <taxon>Pipoidea</taxon>
        <taxon>Pipidae</taxon>
        <taxon>Xenopodinae</taxon>
        <taxon>Xenopus</taxon>
        <taxon>Xenopus</taxon>
    </lineage>
</organism>
<sequence>MFNRKHEQEIIAGYTGKGFMLPGARAGHSGHRTNMKRPGHNKLGELAKRFKGQESDCEKKGECGRNKEKRGAS</sequence>
<protein>
    <submittedName>
        <fullName evidence="2">Uncharacterized protein</fullName>
    </submittedName>
</protein>
<accession>A0A974CHQ6</accession>
<feature type="region of interest" description="Disordered" evidence="1">
    <location>
        <begin position="18"/>
        <end position="73"/>
    </location>
</feature>
<dbReference type="EMBL" id="CM004478">
    <property type="protein sequence ID" value="OCT72921.1"/>
    <property type="molecule type" value="Genomic_DNA"/>
</dbReference>
<name>A0A974CHQ6_XENLA</name>
<feature type="compositionally biased region" description="Basic and acidic residues" evidence="1">
    <location>
        <begin position="42"/>
        <end position="73"/>
    </location>
</feature>
<proteinExistence type="predicted"/>
<dbReference type="Proteomes" id="UP000694892">
    <property type="component" value="Chromosome 7L"/>
</dbReference>
<reference evidence="3" key="1">
    <citation type="journal article" date="2016" name="Nature">
        <title>Genome evolution in the allotetraploid frog Xenopus laevis.</title>
        <authorList>
            <person name="Session A.M."/>
            <person name="Uno Y."/>
            <person name="Kwon T."/>
            <person name="Chapman J.A."/>
            <person name="Toyoda A."/>
            <person name="Takahashi S."/>
            <person name="Fukui A."/>
            <person name="Hikosaka A."/>
            <person name="Suzuki A."/>
            <person name="Kondo M."/>
            <person name="van Heeringen S.J."/>
            <person name="Quigley I."/>
            <person name="Heinz S."/>
            <person name="Ogino H."/>
            <person name="Ochi H."/>
            <person name="Hellsten U."/>
            <person name="Lyons J.B."/>
            <person name="Simakov O."/>
            <person name="Putnam N."/>
            <person name="Stites J."/>
            <person name="Kuroki Y."/>
            <person name="Tanaka T."/>
            <person name="Michiue T."/>
            <person name="Watanabe M."/>
            <person name="Bogdanovic O."/>
            <person name="Lister R."/>
            <person name="Georgiou G."/>
            <person name="Paranjpe S.S."/>
            <person name="van Kruijsbergen I."/>
            <person name="Shu S."/>
            <person name="Carlson J."/>
            <person name="Kinoshita T."/>
            <person name="Ohta Y."/>
            <person name="Mawaribuchi S."/>
            <person name="Jenkins J."/>
            <person name="Grimwood J."/>
            <person name="Schmutz J."/>
            <person name="Mitros T."/>
            <person name="Mozaffari S.V."/>
            <person name="Suzuki Y."/>
            <person name="Haramoto Y."/>
            <person name="Yamamoto T.S."/>
            <person name="Takagi C."/>
            <person name="Heald R."/>
            <person name="Miller K."/>
            <person name="Haudenschild C."/>
            <person name="Kitzman J."/>
            <person name="Nakayama T."/>
            <person name="Izutsu Y."/>
            <person name="Robert J."/>
            <person name="Fortriede J."/>
            <person name="Burns K."/>
            <person name="Lotay V."/>
            <person name="Karimi K."/>
            <person name="Yasuoka Y."/>
            <person name="Dichmann D.S."/>
            <person name="Flajnik M.F."/>
            <person name="Houston D.W."/>
            <person name="Shendure J."/>
            <person name="DuPasquier L."/>
            <person name="Vize P.D."/>
            <person name="Zorn A.M."/>
            <person name="Ito M."/>
            <person name="Marcotte E.M."/>
            <person name="Wallingford J.B."/>
            <person name="Ito Y."/>
            <person name="Asashima M."/>
            <person name="Ueno N."/>
            <person name="Matsuda Y."/>
            <person name="Veenstra G.J."/>
            <person name="Fujiyama A."/>
            <person name="Harland R.M."/>
            <person name="Taira M."/>
            <person name="Rokhsar D.S."/>
        </authorList>
    </citation>
    <scope>NUCLEOTIDE SEQUENCE [LARGE SCALE GENOMIC DNA]</scope>
    <source>
        <strain evidence="3">J</strain>
    </source>
</reference>
<evidence type="ECO:0000256" key="1">
    <source>
        <dbReference type="SAM" id="MobiDB-lite"/>
    </source>
</evidence>
<dbReference type="AlphaFoldDB" id="A0A974CHQ6"/>
<gene>
    <name evidence="2" type="ORF">XELAEV_18035903mg</name>
</gene>